<feature type="domain" description="Integrase zinc-binding" evidence="4">
    <location>
        <begin position="148"/>
        <end position="203"/>
    </location>
</feature>
<organism evidence="5">
    <name type="scientific">Tanacetum cinerariifolium</name>
    <name type="common">Dalmatian daisy</name>
    <name type="synonym">Chrysanthemum cinerariifolium</name>
    <dbReference type="NCBI Taxonomy" id="118510"/>
    <lineage>
        <taxon>Eukaryota</taxon>
        <taxon>Viridiplantae</taxon>
        <taxon>Streptophyta</taxon>
        <taxon>Embryophyta</taxon>
        <taxon>Tracheophyta</taxon>
        <taxon>Spermatophyta</taxon>
        <taxon>Magnoliopsida</taxon>
        <taxon>eudicotyledons</taxon>
        <taxon>Gunneridae</taxon>
        <taxon>Pentapetalae</taxon>
        <taxon>asterids</taxon>
        <taxon>campanulids</taxon>
        <taxon>Asterales</taxon>
        <taxon>Asteraceae</taxon>
        <taxon>Asteroideae</taxon>
        <taxon>Anthemideae</taxon>
        <taxon>Anthemidinae</taxon>
        <taxon>Tanacetum</taxon>
    </lineage>
</organism>
<evidence type="ECO:0000256" key="1">
    <source>
        <dbReference type="ARBA" id="ARBA00023268"/>
    </source>
</evidence>
<dbReference type="PANTHER" id="PTHR37984">
    <property type="entry name" value="PROTEIN CBG26694"/>
    <property type="match status" value="1"/>
</dbReference>
<keyword evidence="5" id="KW-0808">Transferase</keyword>
<dbReference type="InterPro" id="IPR043502">
    <property type="entry name" value="DNA/RNA_pol_sf"/>
</dbReference>
<dbReference type="Gene3D" id="1.10.340.70">
    <property type="match status" value="1"/>
</dbReference>
<dbReference type="SUPFAM" id="SSF56672">
    <property type="entry name" value="DNA/RNA polymerases"/>
    <property type="match status" value="1"/>
</dbReference>
<evidence type="ECO:0000256" key="2">
    <source>
        <dbReference type="SAM" id="MobiDB-lite"/>
    </source>
</evidence>
<dbReference type="InterPro" id="IPR050951">
    <property type="entry name" value="Retrovirus_Pol_polyprotein"/>
</dbReference>
<dbReference type="InterPro" id="IPR043128">
    <property type="entry name" value="Rev_trsase/Diguanyl_cyclase"/>
</dbReference>
<protein>
    <submittedName>
        <fullName evidence="5">Reverse transcriptase domain-containing protein</fullName>
    </submittedName>
</protein>
<dbReference type="GO" id="GO:0003676">
    <property type="term" value="F:nucleic acid binding"/>
    <property type="evidence" value="ECO:0007669"/>
    <property type="project" value="InterPro"/>
</dbReference>
<dbReference type="Pfam" id="PF17919">
    <property type="entry name" value="RT_RNaseH_2"/>
    <property type="match status" value="1"/>
</dbReference>
<keyword evidence="1" id="KW-0511">Multifunctional enzyme</keyword>
<dbReference type="InterPro" id="IPR041577">
    <property type="entry name" value="RT_RNaseH_2"/>
</dbReference>
<proteinExistence type="predicted"/>
<dbReference type="SUPFAM" id="SSF53098">
    <property type="entry name" value="Ribonuclease H-like"/>
    <property type="match status" value="1"/>
</dbReference>
<feature type="domain" description="Reverse transcriptase/retrotransposon-derived protein RNase H-like" evidence="3">
    <location>
        <begin position="65"/>
        <end position="105"/>
    </location>
</feature>
<sequence>MIDSQGLHVDPVKIETVKNWASPTTPTEVRQFVGLAGYYQRFIRDFLKIAMSLTILTQKNKKYIWGEDQELAFQLLKRKLCEAPILALPEGNKDFVVYYDASLQAQNEAIKEENIKAENLRGIDKAFKVRLDGTRCIKNQSLLPIFGNLRDLIMHESHKLKYSIHPGSDKMYQGLKKLYWWPNMEAIIAKYINKCLTCSRVKAECQKPSGLLIQPEIPTWKWERITMDFVTKLPRTSNEHDTIWVIVDRLTKSAHFILTRETDSMEILTRLYINEIVSRHGVRISIISDHDSHFTSRFEVLKMARENMFWEIMNEGEATGVDKDQQICRIYQLDTMYRPFHSEQRIDSSELRSNSYSERFEEDVVGHIAKVLEVLDPIEVDGMDPFQLCMMTFPLSLSEKARKWWMNEGEGKINTWEELVNNFFQVGNNERLIDEDISSNDDRDQTNSSTITKPEIKIGDDILKHFMTTLSMTLHTAYQTPMDTAYGCVWTLQVVSAAKLPILNPNEFDLWKMRIEQYFIMTDYSLWEVILNGDSPVPTRVIEGVVQPVAPTTAEPRLARKNELKAHGTLLMALPDKHQLKFNIHKDAKTLMEAIEKRFGGNKETKKVHKTLLKQQYKNFTSLSSESLDQIHDRLHKLISQFEILRESLSQEDINLKFLRSLPTEWRTYTLIWRNKIDLKEQSLDDLFNSLKIYKAEVKSSSSASTSTQNIAFVSSQTTDCTNDQVSVVASVSDASVKILVFALPNVDTLTNADLICQRWSATTAIRKDTLQESVAMTGVFRQKRNQPTMPSWHSSLQVLLVLIMSSETDDSLHASPIYDRYHSRDRYHTILPPYTGIFMSPKPDLVFHVAPNFNETDHTAFNVELSPTKLGKDLSHTHRPSVPIIEDWVSDSEDDSEAEIPQNTPSFVQTT</sequence>
<evidence type="ECO:0000259" key="3">
    <source>
        <dbReference type="Pfam" id="PF17919"/>
    </source>
</evidence>
<dbReference type="InterPro" id="IPR036397">
    <property type="entry name" value="RNaseH_sf"/>
</dbReference>
<dbReference type="Gene3D" id="3.30.70.270">
    <property type="match status" value="1"/>
</dbReference>
<keyword evidence="5" id="KW-0695">RNA-directed DNA polymerase</keyword>
<keyword evidence="5" id="KW-0548">Nucleotidyltransferase</keyword>
<evidence type="ECO:0000313" key="5">
    <source>
        <dbReference type="EMBL" id="GEU93579.1"/>
    </source>
</evidence>
<dbReference type="PANTHER" id="PTHR37984:SF5">
    <property type="entry name" value="PROTEIN NYNRIN-LIKE"/>
    <property type="match status" value="1"/>
</dbReference>
<dbReference type="FunFam" id="3.30.70.270:FF:000020">
    <property type="entry name" value="Transposon Tf2-6 polyprotein-like Protein"/>
    <property type="match status" value="1"/>
</dbReference>
<dbReference type="GO" id="GO:0003964">
    <property type="term" value="F:RNA-directed DNA polymerase activity"/>
    <property type="evidence" value="ECO:0007669"/>
    <property type="project" value="UniProtKB-KW"/>
</dbReference>
<dbReference type="InterPro" id="IPR012337">
    <property type="entry name" value="RNaseH-like_sf"/>
</dbReference>
<feature type="region of interest" description="Disordered" evidence="2">
    <location>
        <begin position="892"/>
        <end position="912"/>
    </location>
</feature>
<accession>A0A6L2P7K0</accession>
<evidence type="ECO:0000259" key="4">
    <source>
        <dbReference type="Pfam" id="PF17921"/>
    </source>
</evidence>
<reference evidence="5" key="1">
    <citation type="journal article" date="2019" name="Sci. Rep.">
        <title>Draft genome of Tanacetum cinerariifolium, the natural source of mosquito coil.</title>
        <authorList>
            <person name="Yamashiro T."/>
            <person name="Shiraishi A."/>
            <person name="Satake H."/>
            <person name="Nakayama K."/>
        </authorList>
    </citation>
    <scope>NUCLEOTIDE SEQUENCE</scope>
</reference>
<dbReference type="Pfam" id="PF17921">
    <property type="entry name" value="Integrase_H2C2"/>
    <property type="match status" value="1"/>
</dbReference>
<gene>
    <name evidence="5" type="ORF">Tci_065557</name>
</gene>
<dbReference type="InterPro" id="IPR041588">
    <property type="entry name" value="Integrase_H2C2"/>
</dbReference>
<name>A0A6L2P7K0_TANCI</name>
<dbReference type="AlphaFoldDB" id="A0A6L2P7K0"/>
<dbReference type="Pfam" id="PF14223">
    <property type="entry name" value="Retrotran_gag_2"/>
    <property type="match status" value="1"/>
</dbReference>
<comment type="caution">
    <text evidence="5">The sequence shown here is derived from an EMBL/GenBank/DDBJ whole genome shotgun (WGS) entry which is preliminary data.</text>
</comment>
<feature type="compositionally biased region" description="Polar residues" evidence="2">
    <location>
        <begin position="902"/>
        <end position="912"/>
    </location>
</feature>
<dbReference type="EMBL" id="BKCJ010010886">
    <property type="protein sequence ID" value="GEU93579.1"/>
    <property type="molecule type" value="Genomic_DNA"/>
</dbReference>
<dbReference type="Gene3D" id="3.30.420.10">
    <property type="entry name" value="Ribonuclease H-like superfamily/Ribonuclease H"/>
    <property type="match status" value="1"/>
</dbReference>